<evidence type="ECO:0000313" key="6">
    <source>
        <dbReference type="Proteomes" id="UP000036923"/>
    </source>
</evidence>
<proteinExistence type="predicted"/>
<feature type="domain" description="Peptidase S9 prolyl oligopeptidase catalytic" evidence="3">
    <location>
        <begin position="309"/>
        <end position="386"/>
    </location>
</feature>
<dbReference type="RefSeq" id="WP_036938540.1">
    <property type="nucleotide sequence ID" value="NZ_JQKC01000007.1"/>
</dbReference>
<reference evidence="6" key="1">
    <citation type="submission" date="2015-07" db="EMBL/GenBank/DDBJ databases">
        <title>Near-Complete Genome Sequence of the Cellulolytic Bacterium Bacteroides (Pseudobacteroides) cellulosolvens ATCC 35603.</title>
        <authorList>
            <person name="Dassa B."/>
            <person name="Utturkar S.M."/>
            <person name="Klingeman D.M."/>
            <person name="Hurt R.A."/>
            <person name="Keller M."/>
            <person name="Xu J."/>
            <person name="Reddy Y.H.K."/>
            <person name="Borovok I."/>
            <person name="Grinberg I.R."/>
            <person name="Lamed R."/>
            <person name="Zhivin O."/>
            <person name="Bayer E.A."/>
            <person name="Brown S.D."/>
        </authorList>
    </citation>
    <scope>NUCLEOTIDE SEQUENCE [LARGE SCALE GENOMIC DNA]</scope>
    <source>
        <strain evidence="6">DSM 2933</strain>
    </source>
</reference>
<dbReference type="InterPro" id="IPR036582">
    <property type="entry name" value="Mao_N_sf"/>
</dbReference>
<organism evidence="5 6">
    <name type="scientific">Pseudobacteroides cellulosolvens ATCC 35603 = DSM 2933</name>
    <dbReference type="NCBI Taxonomy" id="398512"/>
    <lineage>
        <taxon>Bacteria</taxon>
        <taxon>Bacillati</taxon>
        <taxon>Bacillota</taxon>
        <taxon>Clostridia</taxon>
        <taxon>Eubacteriales</taxon>
        <taxon>Oscillospiraceae</taxon>
        <taxon>Pseudobacteroides</taxon>
    </lineage>
</organism>
<dbReference type="Pfam" id="PF00326">
    <property type="entry name" value="Peptidase_S9"/>
    <property type="match status" value="1"/>
</dbReference>
<keyword evidence="6" id="KW-1185">Reference proteome</keyword>
<evidence type="ECO:0000313" key="5">
    <source>
        <dbReference type="EMBL" id="KNY28332.1"/>
    </source>
</evidence>
<sequence precursor="true">MKNKEKLISFIIIATIFTLSFTNSAFGNAEQESEIVPLKLIGISQGAEIKWDKNSSTASAIKGKKTLRVTSGSNKAIVNGKNIILSKAVKCQHGRIMVPLSIINSTLGTKMSFEDCLKILSVKYVEYLQKQDTAECLAFYNKNLKRVLTPELIKQQAMILKSAGNIKQENISSSKNGVHINISIRYSSPTVGQFDYIIRFDYNGFIDDIMLKTVTPSDPYKAPEYDKPDSYIEKEVVIGSGDWKLPGTLTVPKGKGPFPVVILVHGSGANDRDETLGPLKPFRDMASGLAAKNIATFRYEKRSSEHNLKFGLINKVTVKDETIDDAFVAASFLAKQKIIDPSNIFVLGHSQGGLLIPRIITGKDSKVFKGAVIMSGASRFLGDILVQQYEYLMNLNMATKEQLDFMKIQNDLIKSDNFSPENPPQGYAMGTPYWWADMKAYNPTEMAKEVTKPMLILQGERDYQVTVKEDFSGWKDALSERENITFKLYPKLNHMYTEGEGQGTPQEYFTKANVPLYVIDDIATWVNTSME</sequence>
<dbReference type="Pfam" id="PF07833">
    <property type="entry name" value="Cu_amine_oxidN1"/>
    <property type="match status" value="1"/>
</dbReference>
<keyword evidence="1" id="KW-0378">Hydrolase</keyword>
<dbReference type="PANTHER" id="PTHR43265">
    <property type="entry name" value="ESTERASE ESTD"/>
    <property type="match status" value="1"/>
</dbReference>
<dbReference type="SUPFAM" id="SSF53474">
    <property type="entry name" value="alpha/beta-Hydrolases"/>
    <property type="match status" value="1"/>
</dbReference>
<dbReference type="AlphaFoldDB" id="A0A0L6JSE0"/>
<comment type="caution">
    <text evidence="5">The sequence shown here is derived from an EMBL/GenBank/DDBJ whole genome shotgun (WGS) entry which is preliminary data.</text>
</comment>
<dbReference type="EMBL" id="LGTC01000001">
    <property type="protein sequence ID" value="KNY28332.1"/>
    <property type="molecule type" value="Genomic_DNA"/>
</dbReference>
<evidence type="ECO:0000256" key="2">
    <source>
        <dbReference type="SAM" id="SignalP"/>
    </source>
</evidence>
<dbReference type="PANTHER" id="PTHR43265:SF1">
    <property type="entry name" value="ESTERASE ESTD"/>
    <property type="match status" value="1"/>
</dbReference>
<dbReference type="PROSITE" id="PS00708">
    <property type="entry name" value="PRO_ENDOPEP_SER"/>
    <property type="match status" value="1"/>
</dbReference>
<dbReference type="SUPFAM" id="SSF55383">
    <property type="entry name" value="Copper amine oxidase, domain N"/>
    <property type="match status" value="1"/>
</dbReference>
<dbReference type="InterPro" id="IPR001375">
    <property type="entry name" value="Peptidase_S9_cat"/>
</dbReference>
<protein>
    <submittedName>
        <fullName evidence="5">Copper amine oxidase-like domain-containing protein</fullName>
    </submittedName>
</protein>
<dbReference type="GO" id="GO:0006508">
    <property type="term" value="P:proteolysis"/>
    <property type="evidence" value="ECO:0007669"/>
    <property type="project" value="InterPro"/>
</dbReference>
<dbReference type="InterPro" id="IPR029058">
    <property type="entry name" value="AB_hydrolase_fold"/>
</dbReference>
<dbReference type="eggNOG" id="COG1073">
    <property type="taxonomic scope" value="Bacteria"/>
</dbReference>
<name>A0A0L6JSE0_9FIRM</name>
<feature type="signal peptide" evidence="2">
    <location>
        <begin position="1"/>
        <end position="25"/>
    </location>
</feature>
<dbReference type="Gene3D" id="3.30.457.10">
    <property type="entry name" value="Copper amine oxidase-like, N-terminal domain"/>
    <property type="match status" value="1"/>
</dbReference>
<evidence type="ECO:0000259" key="3">
    <source>
        <dbReference type="Pfam" id="PF00326"/>
    </source>
</evidence>
<evidence type="ECO:0000256" key="1">
    <source>
        <dbReference type="ARBA" id="ARBA00022801"/>
    </source>
</evidence>
<dbReference type="STRING" id="398512.Bccel_3606"/>
<feature type="domain" description="Copper amine oxidase-like N-terminal" evidence="4">
    <location>
        <begin position="31"/>
        <end position="114"/>
    </location>
</feature>
<dbReference type="InterPro" id="IPR012854">
    <property type="entry name" value="Cu_amine_oxidase-like_N"/>
</dbReference>
<keyword evidence="2" id="KW-0732">Signal</keyword>
<dbReference type="OrthoDB" id="9809549at2"/>
<accession>A0A0L6JSE0</accession>
<dbReference type="Proteomes" id="UP000036923">
    <property type="component" value="Unassembled WGS sequence"/>
</dbReference>
<dbReference type="PATRIC" id="fig|398512.5.peg.3780"/>
<dbReference type="GO" id="GO:0052689">
    <property type="term" value="F:carboxylic ester hydrolase activity"/>
    <property type="evidence" value="ECO:0007669"/>
    <property type="project" value="TreeGrafter"/>
</dbReference>
<dbReference type="GO" id="GO:0004252">
    <property type="term" value="F:serine-type endopeptidase activity"/>
    <property type="evidence" value="ECO:0007669"/>
    <property type="project" value="InterPro"/>
</dbReference>
<gene>
    <name evidence="5" type="ORF">Bccel_3606</name>
</gene>
<evidence type="ECO:0000259" key="4">
    <source>
        <dbReference type="Pfam" id="PF07833"/>
    </source>
</evidence>
<dbReference type="Gene3D" id="3.40.50.1820">
    <property type="entry name" value="alpha/beta hydrolase"/>
    <property type="match status" value="1"/>
</dbReference>
<feature type="chain" id="PRO_5038638889" evidence="2">
    <location>
        <begin position="26"/>
        <end position="531"/>
    </location>
</feature>
<dbReference type="InterPro" id="IPR002471">
    <property type="entry name" value="Pept_S9_AS"/>
</dbReference>
<dbReference type="InterPro" id="IPR053145">
    <property type="entry name" value="AB_hydrolase_Est10"/>
</dbReference>